<name>A0ABM3CXB1_SALSA</name>
<dbReference type="Gene3D" id="3.40.630.30">
    <property type="match status" value="1"/>
</dbReference>
<dbReference type="Proteomes" id="UP001652741">
    <property type="component" value="Chromosome ssa01"/>
</dbReference>
<proteinExistence type="predicted"/>
<sequence length="180" mass="19945">MQITRRFANLLKGLVYVSSPAQAIQSQRESSLLLLVETLLFEPALFQELDCSSNTMSSPPISPSQPGEGLVLRSLCTADFNRGFYKMLSQLTTAGDVTPEQFISKYQPMHILYDASDMRGRVEEVVVSDVPGETAGETVSSLWLVSTLTLFSKKLECAPNNVAFYKKFSYSASDETYTKC</sequence>
<keyword evidence="1" id="KW-1185">Reference proteome</keyword>
<protein>
    <submittedName>
        <fullName evidence="2">Glucosamine 6-phosphate N-acetyltransferase-like</fullName>
    </submittedName>
</protein>
<evidence type="ECO:0000313" key="1">
    <source>
        <dbReference type="Proteomes" id="UP001652741"/>
    </source>
</evidence>
<organism evidence="1 2">
    <name type="scientific">Salmo salar</name>
    <name type="common">Atlantic salmon</name>
    <dbReference type="NCBI Taxonomy" id="8030"/>
    <lineage>
        <taxon>Eukaryota</taxon>
        <taxon>Metazoa</taxon>
        <taxon>Chordata</taxon>
        <taxon>Craniata</taxon>
        <taxon>Vertebrata</taxon>
        <taxon>Euteleostomi</taxon>
        <taxon>Actinopterygii</taxon>
        <taxon>Neopterygii</taxon>
        <taxon>Teleostei</taxon>
        <taxon>Protacanthopterygii</taxon>
        <taxon>Salmoniformes</taxon>
        <taxon>Salmonidae</taxon>
        <taxon>Salmoninae</taxon>
        <taxon>Salmo</taxon>
    </lineage>
</organism>
<evidence type="ECO:0000313" key="2">
    <source>
        <dbReference type="RefSeq" id="XP_045551189.1"/>
    </source>
</evidence>
<gene>
    <name evidence="2" type="primary">LOC123727105</name>
</gene>
<accession>A0ABM3CXB1</accession>
<dbReference type="RefSeq" id="XP_045551189.1">
    <property type="nucleotide sequence ID" value="XM_045695233.1"/>
</dbReference>
<reference evidence="2" key="1">
    <citation type="submission" date="2025-08" db="UniProtKB">
        <authorList>
            <consortium name="RefSeq"/>
        </authorList>
    </citation>
    <scope>IDENTIFICATION</scope>
</reference>
<dbReference type="GeneID" id="123727105"/>